<reference evidence="2 3" key="1">
    <citation type="submission" date="2016-10" db="EMBL/GenBank/DDBJ databases">
        <authorList>
            <person name="de Groot N.N."/>
        </authorList>
    </citation>
    <scope>NUCLEOTIDE SEQUENCE [LARGE SCALE GENOMIC DNA]</scope>
    <source>
        <strain evidence="2 3">BH539</strain>
    </source>
</reference>
<dbReference type="Proteomes" id="UP000198641">
    <property type="component" value="Unassembled WGS sequence"/>
</dbReference>
<protein>
    <submittedName>
        <fullName evidence="2">Phage virion morphogenesis (Putative tail completion) protein</fullName>
    </submittedName>
</protein>
<dbReference type="NCBIfam" id="TIGR01635">
    <property type="entry name" value="tail_comp_S"/>
    <property type="match status" value="1"/>
</dbReference>
<organism evidence="2 3">
    <name type="scientific">Onishia taeanensis</name>
    <dbReference type="NCBI Taxonomy" id="284577"/>
    <lineage>
        <taxon>Bacteria</taxon>
        <taxon>Pseudomonadati</taxon>
        <taxon>Pseudomonadota</taxon>
        <taxon>Gammaproteobacteria</taxon>
        <taxon>Oceanospirillales</taxon>
        <taxon>Halomonadaceae</taxon>
        <taxon>Onishia</taxon>
    </lineage>
</organism>
<dbReference type="InterPro" id="IPR006522">
    <property type="entry name" value="Phage_virion_morphogenesis"/>
</dbReference>
<sequence length="150" mass="17010">MDDLDALEDWVAPLIAKLGAKERRALARKVAQDLRRSQRERIKAQQNPDGTQYAPRKPQARAQAGGIRRRAMFSKIRTAKYLKAKGSSDAAEVGFVGRVAHIARVHQKGLRARVERDGPRYDYPERRLIGYTAADRELIQDSVLHHLDTD</sequence>
<dbReference type="RefSeq" id="WP_092529063.1">
    <property type="nucleotide sequence ID" value="NZ_FNCI01000026.1"/>
</dbReference>
<evidence type="ECO:0000313" key="3">
    <source>
        <dbReference type="Proteomes" id="UP000198641"/>
    </source>
</evidence>
<accession>A0A1G7VM23</accession>
<evidence type="ECO:0000313" key="2">
    <source>
        <dbReference type="EMBL" id="SDG60872.1"/>
    </source>
</evidence>
<keyword evidence="3" id="KW-1185">Reference proteome</keyword>
<name>A0A1G7VM23_9GAMM</name>
<dbReference type="EMBL" id="FNCI01000026">
    <property type="protein sequence ID" value="SDG60872.1"/>
    <property type="molecule type" value="Genomic_DNA"/>
</dbReference>
<dbReference type="STRING" id="284577.SAMN05216571_1267"/>
<feature type="region of interest" description="Disordered" evidence="1">
    <location>
        <begin position="31"/>
        <end position="67"/>
    </location>
</feature>
<dbReference type="Pfam" id="PF05069">
    <property type="entry name" value="Phage_tail_S"/>
    <property type="match status" value="1"/>
</dbReference>
<evidence type="ECO:0000256" key="1">
    <source>
        <dbReference type="SAM" id="MobiDB-lite"/>
    </source>
</evidence>
<proteinExistence type="predicted"/>
<feature type="compositionally biased region" description="Basic and acidic residues" evidence="1">
    <location>
        <begin position="31"/>
        <end position="43"/>
    </location>
</feature>
<dbReference type="AlphaFoldDB" id="A0A1G7VM23"/>
<gene>
    <name evidence="2" type="ORF">SAMN05216571_1267</name>
</gene>
<dbReference type="OrthoDB" id="6402405at2"/>